<evidence type="ECO:0000256" key="3">
    <source>
        <dbReference type="ARBA" id="ARBA00022989"/>
    </source>
</evidence>
<dbReference type="RefSeq" id="WP_095524246.1">
    <property type="nucleotide sequence ID" value="NZ_MDUX01000018.1"/>
</dbReference>
<comment type="caution">
    <text evidence="8">The sequence shown here is derived from an EMBL/GenBank/DDBJ whole genome shotgun (WGS) entry which is preliminary data.</text>
</comment>
<dbReference type="SUPFAM" id="SSF53300">
    <property type="entry name" value="vWA-like"/>
    <property type="match status" value="1"/>
</dbReference>
<evidence type="ECO:0000259" key="6">
    <source>
        <dbReference type="PROSITE" id="PS50234"/>
    </source>
</evidence>
<dbReference type="Pfam" id="PF00092">
    <property type="entry name" value="VWA"/>
    <property type="match status" value="1"/>
</dbReference>
<dbReference type="OrthoDB" id="8882959at2"/>
<dbReference type="Gene3D" id="3.40.50.410">
    <property type="entry name" value="von Willebrand factor, type A domain"/>
    <property type="match status" value="1"/>
</dbReference>
<dbReference type="InterPro" id="IPR036465">
    <property type="entry name" value="vWFA_dom_sf"/>
</dbReference>
<dbReference type="InterPro" id="IPR050768">
    <property type="entry name" value="UPF0353/GerABKA_families"/>
</dbReference>
<feature type="transmembrane region" description="Helical" evidence="5">
    <location>
        <begin position="6"/>
        <end position="26"/>
    </location>
</feature>
<name>A0A272EWC8_9RHOO</name>
<evidence type="ECO:0000256" key="4">
    <source>
        <dbReference type="ARBA" id="ARBA00023136"/>
    </source>
</evidence>
<dbReference type="Proteomes" id="UP000623509">
    <property type="component" value="Unassembled WGS sequence"/>
</dbReference>
<dbReference type="SMART" id="SM00327">
    <property type="entry name" value="VWA"/>
    <property type="match status" value="1"/>
</dbReference>
<gene>
    <name evidence="7" type="ORF">BGI27_07300</name>
    <name evidence="8" type="ORF">CGU29_03605</name>
</gene>
<evidence type="ECO:0000256" key="2">
    <source>
        <dbReference type="ARBA" id="ARBA00022692"/>
    </source>
</evidence>
<feature type="transmembrane region" description="Helical" evidence="5">
    <location>
        <begin position="320"/>
        <end position="342"/>
    </location>
</feature>
<dbReference type="PROSITE" id="PS50234">
    <property type="entry name" value="VWFA"/>
    <property type="match status" value="1"/>
</dbReference>
<evidence type="ECO:0000256" key="5">
    <source>
        <dbReference type="SAM" id="Phobius"/>
    </source>
</evidence>
<dbReference type="Proteomes" id="UP000216107">
    <property type="component" value="Unassembled WGS sequence"/>
</dbReference>
<proteinExistence type="predicted"/>
<accession>A0A272EWC8</accession>
<keyword evidence="1" id="KW-1003">Cell membrane</keyword>
<dbReference type="InterPro" id="IPR024163">
    <property type="entry name" value="Aerotolerance_reg_N"/>
</dbReference>
<dbReference type="PANTHER" id="PTHR22550:SF5">
    <property type="entry name" value="LEUCINE ZIPPER PROTEIN 4"/>
    <property type="match status" value="1"/>
</dbReference>
<dbReference type="InterPro" id="IPR002035">
    <property type="entry name" value="VWF_A"/>
</dbReference>
<evidence type="ECO:0000256" key="1">
    <source>
        <dbReference type="ARBA" id="ARBA00022475"/>
    </source>
</evidence>
<feature type="domain" description="VWFA" evidence="6">
    <location>
        <begin position="87"/>
        <end position="311"/>
    </location>
</feature>
<dbReference type="GO" id="GO:0005524">
    <property type="term" value="F:ATP binding"/>
    <property type="evidence" value="ECO:0007669"/>
    <property type="project" value="UniProtKB-KW"/>
</dbReference>
<dbReference type="Pfam" id="PF13519">
    <property type="entry name" value="VWA_2"/>
    <property type="match status" value="1"/>
</dbReference>
<keyword evidence="3 5" id="KW-1133">Transmembrane helix</keyword>
<dbReference type="AlphaFoldDB" id="A0A272EWC8"/>
<reference evidence="7 10" key="1">
    <citation type="submission" date="2016-08" db="EMBL/GenBank/DDBJ databases">
        <title>Candidatus Dactylopiibacterium carminicum genome sequence.</title>
        <authorList>
            <person name="Ramirez-Puebla S.T."/>
            <person name="Ormeno-Orrillo E."/>
            <person name="Vera-Ponce De Leon A."/>
            <person name="Luis L."/>
            <person name="Sanchez-Flores A."/>
            <person name="Monica R."/>
            <person name="Martinez-Romero E."/>
        </authorList>
    </citation>
    <scope>NUCLEOTIDE SEQUENCE [LARGE SCALE GENOMIC DNA]</scope>
    <source>
        <strain evidence="7">END1</strain>
    </source>
</reference>
<evidence type="ECO:0000313" key="8">
    <source>
        <dbReference type="EMBL" id="PAS94409.1"/>
    </source>
</evidence>
<keyword evidence="8" id="KW-0067">ATP-binding</keyword>
<keyword evidence="8" id="KW-0547">Nucleotide-binding</keyword>
<dbReference type="PANTHER" id="PTHR22550">
    <property type="entry name" value="SPORE GERMINATION PROTEIN"/>
    <property type="match status" value="1"/>
</dbReference>
<dbReference type="EMBL" id="NMRN01000007">
    <property type="protein sequence ID" value="PAS94409.1"/>
    <property type="molecule type" value="Genomic_DNA"/>
</dbReference>
<reference evidence="8 9" key="2">
    <citation type="submission" date="2017-07" db="EMBL/GenBank/DDBJ databases">
        <title>Candidatus Dactylopiibacterium carminicum, a nitrogen-fixing symbiont of the cochineal insect Dactylopius coccus and Dactylopius opuntiae (Hemiptera: Coccoidea: Dactylopiidae).</title>
        <authorList>
            <person name="Vera A."/>
        </authorList>
    </citation>
    <scope>NUCLEOTIDE SEQUENCE [LARGE SCALE GENOMIC DNA]</scope>
    <source>
        <strain evidence="8 9">NFDCM</strain>
    </source>
</reference>
<evidence type="ECO:0000313" key="10">
    <source>
        <dbReference type="Proteomes" id="UP000623509"/>
    </source>
</evidence>
<keyword evidence="4 5" id="KW-0472">Membrane</keyword>
<organism evidence="8 9">
    <name type="scientific">Candidatus Dactylopiibacterium carminicum</name>
    <dbReference type="NCBI Taxonomy" id="857335"/>
    <lineage>
        <taxon>Bacteria</taxon>
        <taxon>Pseudomonadati</taxon>
        <taxon>Pseudomonadota</taxon>
        <taxon>Betaproteobacteria</taxon>
        <taxon>Rhodocyclales</taxon>
        <taxon>Rhodocyclaceae</taxon>
        <taxon>Candidatus Dactylopiibacterium</taxon>
    </lineage>
</organism>
<sequence length="347" mass="37481">MTFQWPLALWALLLVPAFIGLYVLILRRRKRVAVRYANLALVREALGPGNALRRHVPPLLMLLALALMLLAASRPVMTLTLPIQQQTVILAMDVSGSMRATDVQPNRIEASQAAAKAFIKAQPASTKVGIIAFAGTASVVQPPTRNHEDLIAAIDRFQLQRGTAIGSGLLLSLATLLPDSGIDIAQMLYGDDARRGDNQPIGQDKVREPFEPVPPGSNTSSAIILLTDGQRTTGPDSLDAAKMAAERGVRVYTVGIGTREGETIGFEGWSMRVQLDENTLRKMAEMTLGEYFHASTAPDLTKVYEALNSRIAFEKKQTEISGLIAALAAALISIAAALSLWWHGRAI</sequence>
<dbReference type="Pfam" id="PF07584">
    <property type="entry name" value="BatA"/>
    <property type="match status" value="1"/>
</dbReference>
<protein>
    <submittedName>
        <fullName evidence="8">ABC transporter ATP-binding protein</fullName>
    </submittedName>
</protein>
<dbReference type="EMBL" id="MDUX01000018">
    <property type="protein sequence ID" value="KAF7599567.1"/>
    <property type="molecule type" value="Genomic_DNA"/>
</dbReference>
<keyword evidence="10" id="KW-1185">Reference proteome</keyword>
<evidence type="ECO:0000313" key="9">
    <source>
        <dbReference type="Proteomes" id="UP000216107"/>
    </source>
</evidence>
<keyword evidence="2 5" id="KW-0812">Transmembrane</keyword>
<evidence type="ECO:0000313" key="7">
    <source>
        <dbReference type="EMBL" id="KAF7599567.1"/>
    </source>
</evidence>